<evidence type="ECO:0000313" key="3">
    <source>
        <dbReference type="Proteomes" id="UP000656732"/>
    </source>
</evidence>
<dbReference type="RefSeq" id="WP_189557359.1">
    <property type="nucleotide sequence ID" value="NZ_BMTE01000009.1"/>
</dbReference>
<protein>
    <submittedName>
        <fullName evidence="2">Uncharacterized protein</fullName>
    </submittedName>
</protein>
<feature type="transmembrane region" description="Helical" evidence="1">
    <location>
        <begin position="112"/>
        <end position="135"/>
    </location>
</feature>
<dbReference type="Proteomes" id="UP000656732">
    <property type="component" value="Unassembled WGS sequence"/>
</dbReference>
<evidence type="ECO:0000256" key="1">
    <source>
        <dbReference type="SAM" id="Phobius"/>
    </source>
</evidence>
<proteinExistence type="predicted"/>
<dbReference type="EMBL" id="BMTU01000003">
    <property type="protein sequence ID" value="GGQ73424.1"/>
    <property type="molecule type" value="Genomic_DNA"/>
</dbReference>
<keyword evidence="3" id="KW-1185">Reference proteome</keyword>
<sequence>MAHAAPRNRAAIERGGTTDLFSRKAHRAAVIALPVVLGLVYGFWAAANRRYGGPVTGWNLLFGFVTALVFAVVLIALLTLAPKLRREIHAVVWAAFCGIAVAFLFSQSGASVLRGAALGLAVTAGVFAIMFYRFYTQEDAEGHRIR</sequence>
<name>A0A918BLY5_9ACTN</name>
<comment type="caution">
    <text evidence="2">The sequence shown here is derived from an EMBL/GenBank/DDBJ whole genome shotgun (WGS) entry which is preliminary data.</text>
</comment>
<gene>
    <name evidence="2" type="ORF">GCM10010280_19660</name>
</gene>
<evidence type="ECO:0000313" key="2">
    <source>
        <dbReference type="EMBL" id="GGQ73424.1"/>
    </source>
</evidence>
<keyword evidence="1" id="KW-1133">Transmembrane helix</keyword>
<keyword evidence="1" id="KW-0472">Membrane</keyword>
<reference evidence="2" key="2">
    <citation type="submission" date="2020-09" db="EMBL/GenBank/DDBJ databases">
        <authorList>
            <person name="Sun Q."/>
            <person name="Ohkuma M."/>
        </authorList>
    </citation>
    <scope>NUCLEOTIDE SEQUENCE</scope>
    <source>
        <strain evidence="2">JCM 4403</strain>
    </source>
</reference>
<feature type="transmembrane region" description="Helical" evidence="1">
    <location>
        <begin position="58"/>
        <end position="81"/>
    </location>
</feature>
<reference evidence="2" key="1">
    <citation type="journal article" date="2014" name="Int. J. Syst. Evol. Microbiol.">
        <title>Complete genome sequence of Corynebacterium casei LMG S-19264T (=DSM 44701T), isolated from a smear-ripened cheese.</title>
        <authorList>
            <consortium name="US DOE Joint Genome Institute (JGI-PGF)"/>
            <person name="Walter F."/>
            <person name="Albersmeier A."/>
            <person name="Kalinowski J."/>
            <person name="Ruckert C."/>
        </authorList>
    </citation>
    <scope>NUCLEOTIDE SEQUENCE</scope>
    <source>
        <strain evidence="2">JCM 4403</strain>
    </source>
</reference>
<feature type="transmembrane region" description="Helical" evidence="1">
    <location>
        <begin position="28"/>
        <end position="46"/>
    </location>
</feature>
<organism evidence="2 3">
    <name type="scientific">Streptomyces pilosus</name>
    <dbReference type="NCBI Taxonomy" id="28893"/>
    <lineage>
        <taxon>Bacteria</taxon>
        <taxon>Bacillati</taxon>
        <taxon>Actinomycetota</taxon>
        <taxon>Actinomycetes</taxon>
        <taxon>Kitasatosporales</taxon>
        <taxon>Streptomycetaceae</taxon>
        <taxon>Streptomyces</taxon>
    </lineage>
</organism>
<feature type="transmembrane region" description="Helical" evidence="1">
    <location>
        <begin position="88"/>
        <end position="106"/>
    </location>
</feature>
<keyword evidence="1" id="KW-0812">Transmembrane</keyword>
<accession>A0A918BLY5</accession>
<dbReference type="AlphaFoldDB" id="A0A918BLY5"/>